<comment type="caution">
    <text evidence="1">The sequence shown here is derived from an EMBL/GenBank/DDBJ whole genome shotgun (WGS) entry which is preliminary data.</text>
</comment>
<proteinExistence type="predicted"/>
<name>A0A176VD93_MARPO</name>
<keyword evidence="2" id="KW-1185">Reference proteome</keyword>
<evidence type="ECO:0000313" key="1">
    <source>
        <dbReference type="EMBL" id="OAE18898.1"/>
    </source>
</evidence>
<organism evidence="1 2">
    <name type="scientific">Marchantia polymorpha subsp. ruderalis</name>
    <dbReference type="NCBI Taxonomy" id="1480154"/>
    <lineage>
        <taxon>Eukaryota</taxon>
        <taxon>Viridiplantae</taxon>
        <taxon>Streptophyta</taxon>
        <taxon>Embryophyta</taxon>
        <taxon>Marchantiophyta</taxon>
        <taxon>Marchantiopsida</taxon>
        <taxon>Marchantiidae</taxon>
        <taxon>Marchantiales</taxon>
        <taxon>Marchantiaceae</taxon>
        <taxon>Marchantia</taxon>
    </lineage>
</organism>
<gene>
    <name evidence="1" type="ORF">AXG93_1976s1020</name>
</gene>
<dbReference type="Proteomes" id="UP000077202">
    <property type="component" value="Unassembled WGS sequence"/>
</dbReference>
<protein>
    <submittedName>
        <fullName evidence="1">Uncharacterized protein</fullName>
    </submittedName>
</protein>
<accession>A0A176VD93</accession>
<sequence>MILVDRAWRVRSNKSKNAGIGQGNPELRRASNYIGRNEGLASTFRKSAFANLELREIRAKLNFLLWECNWICVAIVHTTDTHQKECSGGSDADPWAFANDLHDDAVVGKPILWGTTHQHIGETFEGSVNYLSPFFINFYRGMGLLTVAEQK</sequence>
<reference evidence="1" key="1">
    <citation type="submission" date="2016-03" db="EMBL/GenBank/DDBJ databases">
        <title>Mechanisms controlling the formation of the plant cell surface in tip-growing cells are functionally conserved among land plants.</title>
        <authorList>
            <person name="Honkanen S."/>
            <person name="Jones V.A."/>
            <person name="Morieri G."/>
            <person name="Champion C."/>
            <person name="Hetherington A.J."/>
            <person name="Kelly S."/>
            <person name="Saint-Marcoux D."/>
            <person name="Proust H."/>
            <person name="Prescott H."/>
            <person name="Dolan L."/>
        </authorList>
    </citation>
    <scope>NUCLEOTIDE SEQUENCE [LARGE SCALE GENOMIC DNA]</scope>
    <source>
        <tissue evidence="1">Whole gametophyte</tissue>
    </source>
</reference>
<dbReference type="AlphaFoldDB" id="A0A176VD93"/>
<dbReference type="EMBL" id="LVLJ01003973">
    <property type="protein sequence ID" value="OAE18898.1"/>
    <property type="molecule type" value="Genomic_DNA"/>
</dbReference>
<evidence type="ECO:0000313" key="2">
    <source>
        <dbReference type="Proteomes" id="UP000077202"/>
    </source>
</evidence>